<feature type="region of interest" description="Disordered" evidence="2">
    <location>
        <begin position="1"/>
        <end position="30"/>
    </location>
</feature>
<dbReference type="KEGG" id="sru:SRU_0569"/>
<keyword evidence="4" id="KW-1185">Reference proteome</keyword>
<dbReference type="PATRIC" id="fig|309807.25.peg.593"/>
<dbReference type="EMBL" id="CP000159">
    <property type="protein sequence ID" value="ABC43672.1"/>
    <property type="molecule type" value="Genomic_DNA"/>
</dbReference>
<dbReference type="GO" id="GO:0005992">
    <property type="term" value="P:trehalose biosynthetic process"/>
    <property type="evidence" value="ECO:0007669"/>
    <property type="project" value="InterPro"/>
</dbReference>
<dbReference type="PANTHER" id="PTHR10788:SF106">
    <property type="entry name" value="BCDNA.GH08860"/>
    <property type="match status" value="1"/>
</dbReference>
<dbReference type="CAZy" id="GT20">
    <property type="family name" value="Glycosyltransferase Family 20"/>
</dbReference>
<dbReference type="eggNOG" id="COG0380">
    <property type="taxonomic scope" value="Bacteria"/>
</dbReference>
<dbReference type="SUPFAM" id="SSF53756">
    <property type="entry name" value="UDP-Glycosyltransferase/glycogen phosphorylase"/>
    <property type="match status" value="1"/>
</dbReference>
<dbReference type="HOGENOM" id="CLU_002351_7_1_10"/>
<evidence type="ECO:0000313" key="4">
    <source>
        <dbReference type="Proteomes" id="UP000008674"/>
    </source>
</evidence>
<feature type="compositionally biased region" description="Basic and acidic residues" evidence="2">
    <location>
        <begin position="1"/>
        <end position="14"/>
    </location>
</feature>
<dbReference type="CDD" id="cd03788">
    <property type="entry name" value="GT20_TPS"/>
    <property type="match status" value="1"/>
</dbReference>
<dbReference type="InterPro" id="IPR001830">
    <property type="entry name" value="Glyco_trans_20"/>
</dbReference>
<dbReference type="AlphaFoldDB" id="Q2S519"/>
<dbReference type="GO" id="GO:0003825">
    <property type="term" value="F:alpha,alpha-trehalose-phosphate synthase (UDP-forming) activity"/>
    <property type="evidence" value="ECO:0007669"/>
    <property type="project" value="TreeGrafter"/>
</dbReference>
<evidence type="ECO:0000256" key="1">
    <source>
        <dbReference type="ARBA" id="ARBA00008799"/>
    </source>
</evidence>
<proteinExistence type="inferred from homology"/>
<name>Q2S519_SALRD</name>
<organism evidence="3 4">
    <name type="scientific">Salinibacter ruber (strain DSM 13855 / M31)</name>
    <dbReference type="NCBI Taxonomy" id="309807"/>
    <lineage>
        <taxon>Bacteria</taxon>
        <taxon>Pseudomonadati</taxon>
        <taxon>Rhodothermota</taxon>
        <taxon>Rhodothermia</taxon>
        <taxon>Rhodothermales</taxon>
        <taxon>Salinibacteraceae</taxon>
        <taxon>Salinibacter</taxon>
    </lineage>
</organism>
<dbReference type="STRING" id="309807.SRU_0569"/>
<dbReference type="Proteomes" id="UP000008674">
    <property type="component" value="Chromosome"/>
</dbReference>
<dbReference type="EnsemblBacteria" id="ABC43672">
    <property type="protein sequence ID" value="ABC43672"/>
    <property type="gene ID" value="SRU_0569"/>
</dbReference>
<dbReference type="GO" id="GO:0004805">
    <property type="term" value="F:trehalose-phosphatase activity"/>
    <property type="evidence" value="ECO:0007669"/>
    <property type="project" value="TreeGrafter"/>
</dbReference>
<dbReference type="OrthoDB" id="9761633at2"/>
<accession>Q2S519</accession>
<evidence type="ECO:0000256" key="2">
    <source>
        <dbReference type="SAM" id="MobiDB-lite"/>
    </source>
</evidence>
<reference evidence="3 4" key="1">
    <citation type="journal article" date="2005" name="Proc. Natl. Acad. Sci. U.S.A.">
        <title>The genome of Salinibacter ruber: convergence and gene exchange among hyperhalophilic bacteria and archaea.</title>
        <authorList>
            <person name="Mongodin E.F."/>
            <person name="Nelson K.E."/>
            <person name="Daugherty S."/>
            <person name="Deboy R.T."/>
            <person name="Wister J."/>
            <person name="Khouri H."/>
            <person name="Weidman J."/>
            <person name="Walsh D.A."/>
            <person name="Papke R.T."/>
            <person name="Sanchez Perez G."/>
            <person name="Sharma A.K."/>
            <person name="Nesbo C.L."/>
            <person name="MacLeod D."/>
            <person name="Bapteste E."/>
            <person name="Doolittle W.F."/>
            <person name="Charlebois R.L."/>
            <person name="Legault B."/>
            <person name="Rodriguez-Valera F."/>
        </authorList>
    </citation>
    <scope>NUCLEOTIDE SEQUENCE [LARGE SCALE GENOMIC DNA]</scope>
    <source>
        <strain evidence="4">DSM 13855 / CECT 5946 / M31</strain>
    </source>
</reference>
<dbReference type="PANTHER" id="PTHR10788">
    <property type="entry name" value="TREHALOSE-6-PHOSPHATE SYNTHASE"/>
    <property type="match status" value="1"/>
</dbReference>
<gene>
    <name evidence="3" type="ordered locus">SRU_0569</name>
</gene>
<dbReference type="Gene3D" id="3.40.50.2000">
    <property type="entry name" value="Glycogen Phosphorylase B"/>
    <property type="match status" value="2"/>
</dbReference>
<protein>
    <submittedName>
        <fullName evidence="3">Trehalose-6-phosphate synthase domain, putative</fullName>
    </submittedName>
</protein>
<dbReference type="Pfam" id="PF00982">
    <property type="entry name" value="Glyco_transf_20"/>
    <property type="match status" value="1"/>
</dbReference>
<sequence length="528" mass="60186">MRRGSNEETTERRIRQGTSTAAEQHPPRALPSFVRTGMLVALIVRGAHARLDRRPGRAGPGPNHCFFDHAAPIALSLTVVANRVPIRQTDDGWETSVGGLTTALLPVLEEEGGMWVGMGEDPDLPERQEYPADDPDFLVRRVPLSSKELEGYYYGMANQILWPLSHYLIQHLNLDDQFIETYRQVNERFAEAVLAETETGDEDVIWIQDYHQMLSPNLIRQERPDATIGHFWHIPWPAMEIFRILPWSRELLRGMLGCDLIGFHVQEYVDNFIESAEVLLGAEVDGDRVRHNGHETRVEAHPIGIDVDRFKEMSRDDSIEQDAQKFRERLGSDHIVIGIDRLDYTKGIRSRMLAFEKFLEENPEYHGNVSFFQIATPSRTELESYQQIRREVDEVVGRINGRFAEENWVPVNYRYRTYTQYELCAFYRAADAALITPLRDGMNVVTQEFVTASQDGVLILSELTGAAYLLPEAVQVNPYDHGGVADAIRTALEMPTGEREERLAGLKDTIETLDVHNWAGNFLDSIQE</sequence>
<dbReference type="GO" id="GO:0005829">
    <property type="term" value="C:cytosol"/>
    <property type="evidence" value="ECO:0007669"/>
    <property type="project" value="TreeGrafter"/>
</dbReference>
<evidence type="ECO:0000313" key="3">
    <source>
        <dbReference type="EMBL" id="ABC43672.1"/>
    </source>
</evidence>
<comment type="similarity">
    <text evidence="1">Belongs to the glycosyltransferase 20 family.</text>
</comment>